<name>A0A919P8D4_9CELL</name>
<comment type="caution">
    <text evidence="3">The sequence shown here is derived from an EMBL/GenBank/DDBJ whole genome shotgun (WGS) entry which is preliminary data.</text>
</comment>
<protein>
    <recommendedName>
        <fullName evidence="5">Dehydrogenase</fullName>
    </recommendedName>
</protein>
<sequence length="245" mass="25723">MTPTGAMPTGAMPTGAMPTGATPAAPADPLLPPGAPPELAAHLDDLAGCSVLVSRLLLAAPDADLLARLREPGLMDAWPLTDERSRAGAALVARGAGADLDAVRRDHQALFVGPGPLLAPPYESVHRGRERLLFEAPTFEVRAAYRAFDRVAPALNREPDDHLGLELDFVAHLALRVLDAVDAGDEPRADATLVALREFLADHVLTWGADCLALVEDRARTDFFRGVALLGAGLLAFAAGLVEEG</sequence>
<dbReference type="Pfam" id="PF02613">
    <property type="entry name" value="Nitrate_red_del"/>
    <property type="match status" value="1"/>
</dbReference>
<dbReference type="SUPFAM" id="SSF89155">
    <property type="entry name" value="TorD-like"/>
    <property type="match status" value="1"/>
</dbReference>
<dbReference type="EMBL" id="BONO01000001">
    <property type="protein sequence ID" value="GIG34771.1"/>
    <property type="molecule type" value="Genomic_DNA"/>
</dbReference>
<keyword evidence="4" id="KW-1185">Reference proteome</keyword>
<dbReference type="PANTHER" id="PTHR34227">
    <property type="entry name" value="CHAPERONE PROTEIN YCDY"/>
    <property type="match status" value="1"/>
</dbReference>
<dbReference type="Proteomes" id="UP000642125">
    <property type="component" value="Unassembled WGS sequence"/>
</dbReference>
<evidence type="ECO:0000256" key="1">
    <source>
        <dbReference type="ARBA" id="ARBA00023186"/>
    </source>
</evidence>
<evidence type="ECO:0008006" key="5">
    <source>
        <dbReference type="Google" id="ProtNLM"/>
    </source>
</evidence>
<dbReference type="InterPro" id="IPR036411">
    <property type="entry name" value="TorD-like_sf"/>
</dbReference>
<evidence type="ECO:0000313" key="4">
    <source>
        <dbReference type="Proteomes" id="UP000642125"/>
    </source>
</evidence>
<evidence type="ECO:0000313" key="3">
    <source>
        <dbReference type="EMBL" id="GIG34771.1"/>
    </source>
</evidence>
<dbReference type="Gene3D" id="1.10.3480.10">
    <property type="entry name" value="TorD-like"/>
    <property type="match status" value="1"/>
</dbReference>
<reference evidence="3" key="1">
    <citation type="submission" date="2021-01" db="EMBL/GenBank/DDBJ databases">
        <title>Whole genome shotgun sequence of Cellulomonas pakistanensis NBRC 110800.</title>
        <authorList>
            <person name="Komaki H."/>
            <person name="Tamura T."/>
        </authorList>
    </citation>
    <scope>NUCLEOTIDE SEQUENCE</scope>
    <source>
        <strain evidence="3">NBRC 110800</strain>
    </source>
</reference>
<dbReference type="InterPro" id="IPR020945">
    <property type="entry name" value="DMSO/NO3_reduct_chaperone"/>
</dbReference>
<feature type="region of interest" description="Disordered" evidence="2">
    <location>
        <begin position="1"/>
        <end position="27"/>
    </location>
</feature>
<gene>
    <name evidence="3" type="ORF">Cpa01nite_01520</name>
</gene>
<dbReference type="AlphaFoldDB" id="A0A919P8D4"/>
<dbReference type="RefSeq" id="WP_203666815.1">
    <property type="nucleotide sequence ID" value="NZ_BONO01000001.1"/>
</dbReference>
<organism evidence="3 4">
    <name type="scientific">Cellulomonas pakistanensis</name>
    <dbReference type="NCBI Taxonomy" id="992287"/>
    <lineage>
        <taxon>Bacteria</taxon>
        <taxon>Bacillati</taxon>
        <taxon>Actinomycetota</taxon>
        <taxon>Actinomycetes</taxon>
        <taxon>Micrococcales</taxon>
        <taxon>Cellulomonadaceae</taxon>
        <taxon>Cellulomonas</taxon>
    </lineage>
</organism>
<evidence type="ECO:0000256" key="2">
    <source>
        <dbReference type="SAM" id="MobiDB-lite"/>
    </source>
</evidence>
<accession>A0A919P8D4</accession>
<dbReference type="InterPro" id="IPR050289">
    <property type="entry name" value="TorD/DmsD_chaperones"/>
</dbReference>
<dbReference type="PANTHER" id="PTHR34227:SF1">
    <property type="entry name" value="DIMETHYL SULFOXIDE REDUCTASE CHAPERONE-RELATED"/>
    <property type="match status" value="1"/>
</dbReference>
<proteinExistence type="predicted"/>
<keyword evidence="1" id="KW-0143">Chaperone</keyword>